<evidence type="ECO:0000313" key="4">
    <source>
        <dbReference type="Proteomes" id="UP000324639"/>
    </source>
</evidence>
<keyword evidence="4" id="KW-1185">Reference proteome</keyword>
<feature type="compositionally biased region" description="Basic and acidic residues" evidence="1">
    <location>
        <begin position="458"/>
        <end position="470"/>
    </location>
</feature>
<dbReference type="EMBL" id="LR026987">
    <property type="protein sequence ID" value="VCU41348.1"/>
    <property type="molecule type" value="Genomic_DNA"/>
</dbReference>
<protein>
    <submittedName>
        <fullName evidence="3">Bgt-5074</fullName>
    </submittedName>
</protein>
<feature type="compositionally biased region" description="Low complexity" evidence="1">
    <location>
        <begin position="397"/>
        <end position="417"/>
    </location>
</feature>
<reference evidence="3 4" key="1">
    <citation type="submission" date="2018-08" db="EMBL/GenBank/DDBJ databases">
        <authorList>
            <person name="Muller C M."/>
        </authorList>
    </citation>
    <scope>NUCLEOTIDE SEQUENCE [LARGE SCALE GENOMIC DNA]</scope>
</reference>
<dbReference type="PANTHER" id="PTHR34618:SF1">
    <property type="entry name" value="SECRETED PROTEIN"/>
    <property type="match status" value="1"/>
</dbReference>
<proteinExistence type="predicted"/>
<dbReference type="PANTHER" id="PTHR34618">
    <property type="entry name" value="SURFACE PROTEIN MAS1, PUTATIVE-RELATED"/>
    <property type="match status" value="1"/>
</dbReference>
<feature type="compositionally biased region" description="Basic and acidic residues" evidence="1">
    <location>
        <begin position="303"/>
        <end position="316"/>
    </location>
</feature>
<feature type="compositionally biased region" description="Basic and acidic residues" evidence="1">
    <location>
        <begin position="522"/>
        <end position="536"/>
    </location>
</feature>
<gene>
    <name evidence="3" type="ORF">BGT96224V316_LOCUS2589</name>
</gene>
<organism evidence="3 4">
    <name type="scientific">Blumeria graminis f. sp. tritici</name>
    <dbReference type="NCBI Taxonomy" id="62690"/>
    <lineage>
        <taxon>Eukaryota</taxon>
        <taxon>Fungi</taxon>
        <taxon>Dikarya</taxon>
        <taxon>Ascomycota</taxon>
        <taxon>Pezizomycotina</taxon>
        <taxon>Leotiomycetes</taxon>
        <taxon>Erysiphales</taxon>
        <taxon>Erysiphaceae</taxon>
        <taxon>Blumeria</taxon>
    </lineage>
</organism>
<evidence type="ECO:0000256" key="1">
    <source>
        <dbReference type="SAM" id="MobiDB-lite"/>
    </source>
</evidence>
<feature type="compositionally biased region" description="Low complexity" evidence="1">
    <location>
        <begin position="317"/>
        <end position="337"/>
    </location>
</feature>
<evidence type="ECO:0000313" key="3">
    <source>
        <dbReference type="EMBL" id="VCU41348.1"/>
    </source>
</evidence>
<accession>A0A9X9LBI4</accession>
<dbReference type="Proteomes" id="UP000324639">
    <property type="component" value="Chromosome Bgt_-04"/>
</dbReference>
<name>A0A9X9LBI4_BLUGR</name>
<keyword evidence="2" id="KW-0732">Signal</keyword>
<feature type="signal peptide" evidence="2">
    <location>
        <begin position="1"/>
        <end position="21"/>
    </location>
</feature>
<feature type="region of interest" description="Disordered" evidence="1">
    <location>
        <begin position="303"/>
        <end position="490"/>
    </location>
</feature>
<feature type="compositionally biased region" description="Basic and acidic residues" evidence="1">
    <location>
        <begin position="378"/>
        <end position="396"/>
    </location>
</feature>
<feature type="chain" id="PRO_5040784974" evidence="2">
    <location>
        <begin position="22"/>
        <end position="554"/>
    </location>
</feature>
<dbReference type="Pfam" id="PF11327">
    <property type="entry name" value="Egh16-like"/>
    <property type="match status" value="1"/>
</dbReference>
<feature type="compositionally biased region" description="Basic and acidic residues" evidence="1">
    <location>
        <begin position="418"/>
        <end position="437"/>
    </location>
</feature>
<feature type="compositionally biased region" description="Basic and acidic residues" evidence="1">
    <location>
        <begin position="338"/>
        <end position="357"/>
    </location>
</feature>
<dbReference type="AlphaFoldDB" id="A0A9X9LBI4"/>
<sequence>MQYSSTILIAAFGITSVFTHGVVDSVEGANGVTMPGLSVSDGTPRDCASPLCGSEADTSIIRKREMGTNKATALGRTQGGGPVKASKMMAMFMAGGGNATATKAAREVHAANVLRRSLGERAANGGIRTPKGTMETGVKAAAGVGASSGMPTCSDDGKVKMTYHQVNQDGAGPLTAMIDSTSGGTDPAAFKSAKVTKNVPGIGIGGLSAAAVMDFPVEVQMPAGMTCSGTVGDAQNVCIVRMQNAAAAGPFGGSVAVTQSPAAKKRAIEYNLSKRHFARALAKRNAEDDAAAAAAIAELEKMGSATKDEEAEKEATAAKSSSPEKSAKENAAAAAIAELEKMGSATKDEEAEKEAVEGTKSPLTKKSVEDDAAAAIAELEKMGSATKDEEAEKEATAAKSSSPEKSAKENAAAAAIAELEKMGSATKDEEAEKEAAEGAKSPLTKKSVEDDAAAAIAELEKMGSATKDEGAEVEPATAASVIRKRNTEDDANVAAAMAELDKIDKMIKVESKNPDVKQATKKVADKEVDKTSTKPEEDADLAALDAEIKAEDEE</sequence>
<feature type="region of interest" description="Disordered" evidence="1">
    <location>
        <begin position="510"/>
        <end position="542"/>
    </location>
</feature>
<evidence type="ECO:0000256" key="2">
    <source>
        <dbReference type="SAM" id="SignalP"/>
    </source>
</evidence>
<dbReference type="InterPro" id="IPR021476">
    <property type="entry name" value="Egh16-like"/>
</dbReference>